<evidence type="ECO:0000313" key="6">
    <source>
        <dbReference type="EMBL" id="MBK0384050.1"/>
    </source>
</evidence>
<dbReference type="Pfam" id="PF13442">
    <property type="entry name" value="Cytochrome_CBB3"/>
    <property type="match status" value="1"/>
</dbReference>
<dbReference type="PANTHER" id="PTHR19328:SF75">
    <property type="entry name" value="ALDOSE SUGAR DEHYDROGENASE YLII"/>
    <property type="match status" value="1"/>
</dbReference>
<dbReference type="InterPro" id="IPR012938">
    <property type="entry name" value="Glc/Sorbosone_DH"/>
</dbReference>
<dbReference type="PANTHER" id="PTHR19328">
    <property type="entry name" value="HEDGEHOG-INTERACTING PROTEIN"/>
    <property type="match status" value="1"/>
</dbReference>
<dbReference type="SUPFAM" id="SSF46626">
    <property type="entry name" value="Cytochrome c"/>
    <property type="match status" value="1"/>
</dbReference>
<dbReference type="InterPro" id="IPR011042">
    <property type="entry name" value="6-blade_b-propeller_TolB-like"/>
</dbReference>
<comment type="caution">
    <text evidence="6">The sequence shown here is derived from an EMBL/GenBank/DDBJ whole genome shotgun (WGS) entry which is preliminary data.</text>
</comment>
<keyword evidence="3 4" id="KW-0408">Iron</keyword>
<proteinExistence type="predicted"/>
<evidence type="ECO:0000256" key="1">
    <source>
        <dbReference type="ARBA" id="ARBA00022617"/>
    </source>
</evidence>
<dbReference type="InterPro" id="IPR011041">
    <property type="entry name" value="Quinoprot_gluc/sorb_DH_b-prop"/>
</dbReference>
<dbReference type="Proteomes" id="UP000660024">
    <property type="component" value="Unassembled WGS sequence"/>
</dbReference>
<dbReference type="SUPFAM" id="SSF50952">
    <property type="entry name" value="Soluble quinoprotein glucose dehydrogenase"/>
    <property type="match status" value="1"/>
</dbReference>
<keyword evidence="1 4" id="KW-0349">Heme</keyword>
<dbReference type="InterPro" id="IPR009056">
    <property type="entry name" value="Cyt_c-like_dom"/>
</dbReference>
<reference evidence="6 7" key="1">
    <citation type="submission" date="2020-12" db="EMBL/GenBank/DDBJ databases">
        <title>Bacterial novel species Pedobacter sp. SD-b isolated from soil.</title>
        <authorList>
            <person name="Jung H.-Y."/>
        </authorList>
    </citation>
    <scope>NUCLEOTIDE SEQUENCE [LARGE SCALE GENOMIC DNA]</scope>
    <source>
        <strain evidence="6 7">SD-b</strain>
    </source>
</reference>
<name>A0ABS1BMC8_9SPHI</name>
<dbReference type="EMBL" id="JAEHFY010000021">
    <property type="protein sequence ID" value="MBK0384050.1"/>
    <property type="molecule type" value="Genomic_DNA"/>
</dbReference>
<evidence type="ECO:0000256" key="3">
    <source>
        <dbReference type="ARBA" id="ARBA00023004"/>
    </source>
</evidence>
<feature type="domain" description="Cytochrome c" evidence="5">
    <location>
        <begin position="24"/>
        <end position="98"/>
    </location>
</feature>
<evidence type="ECO:0000256" key="4">
    <source>
        <dbReference type="PROSITE-ProRule" id="PRU00433"/>
    </source>
</evidence>
<organism evidence="6 7">
    <name type="scientific">Pedobacter segetis</name>
    <dbReference type="NCBI Taxonomy" id="2793069"/>
    <lineage>
        <taxon>Bacteria</taxon>
        <taxon>Pseudomonadati</taxon>
        <taxon>Bacteroidota</taxon>
        <taxon>Sphingobacteriia</taxon>
        <taxon>Sphingobacteriales</taxon>
        <taxon>Sphingobacteriaceae</taxon>
        <taxon>Pedobacter</taxon>
    </lineage>
</organism>
<evidence type="ECO:0000313" key="7">
    <source>
        <dbReference type="Proteomes" id="UP000660024"/>
    </source>
</evidence>
<evidence type="ECO:0000256" key="2">
    <source>
        <dbReference type="ARBA" id="ARBA00022723"/>
    </source>
</evidence>
<keyword evidence="7" id="KW-1185">Reference proteome</keyword>
<dbReference type="Pfam" id="PF07995">
    <property type="entry name" value="GSDH"/>
    <property type="match status" value="1"/>
</dbReference>
<accession>A0ABS1BMC8</accession>
<protein>
    <submittedName>
        <fullName evidence="6">PQQ-dependent sugar dehydrogenase</fullName>
    </submittedName>
</protein>
<dbReference type="Gene3D" id="2.120.10.30">
    <property type="entry name" value="TolB, C-terminal domain"/>
    <property type="match status" value="1"/>
</dbReference>
<gene>
    <name evidence="6" type="ORF">I5M32_13860</name>
</gene>
<evidence type="ECO:0000259" key="5">
    <source>
        <dbReference type="PROSITE" id="PS51007"/>
    </source>
</evidence>
<dbReference type="PROSITE" id="PS51007">
    <property type="entry name" value="CYTC"/>
    <property type="match status" value="1"/>
</dbReference>
<dbReference type="InterPro" id="IPR036909">
    <property type="entry name" value="Cyt_c-like_dom_sf"/>
</dbReference>
<dbReference type="Gene3D" id="1.10.760.10">
    <property type="entry name" value="Cytochrome c-like domain"/>
    <property type="match status" value="1"/>
</dbReference>
<keyword evidence="2 4" id="KW-0479">Metal-binding</keyword>
<sequence>MAMLKGPDKVNKSYLPIKKTESLIDNKEAAANYKNYCSGCHGEKMDAFVDRKWKYGNGREDLFKAIKNGYPDDGMPSFSKTFTDKQIFNLSDYILTGIENIKKYTNDDKPKSNIFKTKHLTVRLDTVYAKGEVPWSMAFLPDGGFLVTDRAGTLNRVSKNKEVTEIKGVPPVRVKGQGGLLDVVLHPDFAKNNLLYLSYSKFKEEDKKTYATTAIMQCRLVGDELVDQKDIFVALPYATTAHHFGGRMAFGADGYLYFSVGTRGDETGSPQNLIDNSLGKIHRIKADGSIPSDNPFVNDKNVVPSIYTFGHRNPQGLALNPKDNTIWEHEHGPRGGDELNIIGAKKNYGWSIVSYGINYDGTTFTNKTEQEGIEPPIKYWIPSIAPSGMAFVNTKIYKGWEDNLMIGSLRFEYLDRCVLKNNKVVEEEILFKNIGRVRDIRLAPDGYLYMAVENPGRVYKIVPVGK</sequence>